<feature type="chain" id="PRO_5043897168" description="Neprosin PEP catalytic domain-containing protein" evidence="1">
    <location>
        <begin position="20"/>
        <end position="370"/>
    </location>
</feature>
<dbReference type="InterPro" id="IPR025521">
    <property type="entry name" value="Neprosin_propep"/>
</dbReference>
<dbReference type="Pfam" id="PF14365">
    <property type="entry name" value="Neprosin_AP"/>
    <property type="match status" value="1"/>
</dbReference>
<dbReference type="PANTHER" id="PTHR31589:SF245">
    <property type="entry name" value="NEPROSIN"/>
    <property type="match status" value="1"/>
</dbReference>
<dbReference type="Pfam" id="PF03080">
    <property type="entry name" value="Neprosin"/>
    <property type="match status" value="1"/>
</dbReference>
<evidence type="ECO:0000313" key="3">
    <source>
        <dbReference type="EMBL" id="CAH1426323.1"/>
    </source>
</evidence>
<dbReference type="AlphaFoldDB" id="A0AAU9MEA0"/>
<dbReference type="EMBL" id="CAKMRJ010002223">
    <property type="protein sequence ID" value="CAH1426323.1"/>
    <property type="molecule type" value="Genomic_DNA"/>
</dbReference>
<dbReference type="PANTHER" id="PTHR31589">
    <property type="entry name" value="PROTEIN, PUTATIVE (DUF239)-RELATED-RELATED"/>
    <property type="match status" value="1"/>
</dbReference>
<evidence type="ECO:0000313" key="4">
    <source>
        <dbReference type="Proteomes" id="UP001157418"/>
    </source>
</evidence>
<dbReference type="Proteomes" id="UP001157418">
    <property type="component" value="Unassembled WGS sequence"/>
</dbReference>
<dbReference type="InterPro" id="IPR004314">
    <property type="entry name" value="Neprosin"/>
</dbReference>
<evidence type="ECO:0000256" key="1">
    <source>
        <dbReference type="SAM" id="SignalP"/>
    </source>
</evidence>
<dbReference type="InterPro" id="IPR053168">
    <property type="entry name" value="Glutamic_endopeptidase"/>
</dbReference>
<reference evidence="3 4" key="1">
    <citation type="submission" date="2022-01" db="EMBL/GenBank/DDBJ databases">
        <authorList>
            <person name="Xiong W."/>
            <person name="Schranz E."/>
        </authorList>
    </citation>
    <scope>NUCLEOTIDE SEQUENCE [LARGE SCALE GENOMIC DNA]</scope>
</reference>
<sequence>MAFKLIIFSLLLITPIVTSQKTSIPKSRPIKTIRVKNGDIIDCVDIYKQPAFKHPALKNHIIQMKSNHLHPTTDQTRTSPKVPSQIWQQYGSCPNGTIPIRRTSINHPTNHPANIHPSKVIVTPHHSFSVVLTEGFSYSGAKANIRVWKPYVESANDYSSSKVMLRNGPLQTFDTAEAGWAVNPKVYNDNNTHLFAYWTVDGMKNTGCFDLTCPGFVQTSREVVLGGDISDLYGSDITIQISKDPYTSNWFLRYNNKEVGYWPGEIFPILRHQANLVQWGGEVSSPNVGTHPHTSTAMGSGKFADFIFGSSGTIKGMLIEENSNPLKPPENLYPSSDEWDCYDAYLLKEYVKEPSFFYGGPGSRNNPRCQ</sequence>
<dbReference type="Gene3D" id="3.90.1320.10">
    <property type="entry name" value="Outer-capsid protein sigma 3, large lobe"/>
    <property type="match status" value="1"/>
</dbReference>
<dbReference type="PROSITE" id="PS52045">
    <property type="entry name" value="NEPROSIN_PEP_CD"/>
    <property type="match status" value="1"/>
</dbReference>
<evidence type="ECO:0000259" key="2">
    <source>
        <dbReference type="PROSITE" id="PS52045"/>
    </source>
</evidence>
<accession>A0AAU9MEA0</accession>
<keyword evidence="1" id="KW-0732">Signal</keyword>
<comment type="caution">
    <text evidence="3">The sequence shown here is derived from an EMBL/GenBank/DDBJ whole genome shotgun (WGS) entry which is preliminary data.</text>
</comment>
<keyword evidence="4" id="KW-1185">Reference proteome</keyword>
<organism evidence="3 4">
    <name type="scientific">Lactuca virosa</name>
    <dbReference type="NCBI Taxonomy" id="75947"/>
    <lineage>
        <taxon>Eukaryota</taxon>
        <taxon>Viridiplantae</taxon>
        <taxon>Streptophyta</taxon>
        <taxon>Embryophyta</taxon>
        <taxon>Tracheophyta</taxon>
        <taxon>Spermatophyta</taxon>
        <taxon>Magnoliopsida</taxon>
        <taxon>eudicotyledons</taxon>
        <taxon>Gunneridae</taxon>
        <taxon>Pentapetalae</taxon>
        <taxon>asterids</taxon>
        <taxon>campanulids</taxon>
        <taxon>Asterales</taxon>
        <taxon>Asteraceae</taxon>
        <taxon>Cichorioideae</taxon>
        <taxon>Cichorieae</taxon>
        <taxon>Lactucinae</taxon>
        <taxon>Lactuca</taxon>
    </lineage>
</organism>
<name>A0AAU9MEA0_9ASTR</name>
<proteinExistence type="predicted"/>
<feature type="signal peptide" evidence="1">
    <location>
        <begin position="1"/>
        <end position="19"/>
    </location>
</feature>
<protein>
    <recommendedName>
        <fullName evidence="2">Neprosin PEP catalytic domain-containing protein</fullName>
    </recommendedName>
</protein>
<gene>
    <name evidence="3" type="ORF">LVIROSA_LOCUS13411</name>
</gene>
<feature type="domain" description="Neprosin PEP catalytic" evidence="2">
    <location>
        <begin position="120"/>
        <end position="370"/>
    </location>
</feature>